<dbReference type="PANTHER" id="PTHR46652">
    <property type="entry name" value="LEUCINE-RICH REPEAT AND IQ DOMAIN-CONTAINING PROTEIN 1-RELATED"/>
    <property type="match status" value="1"/>
</dbReference>
<dbReference type="AlphaFoldDB" id="A0AAV7JXD6"/>
<evidence type="ECO:0000256" key="1">
    <source>
        <dbReference type="ARBA" id="ARBA00022614"/>
    </source>
</evidence>
<evidence type="ECO:0000313" key="3">
    <source>
        <dbReference type="EMBL" id="KAI6653688.1"/>
    </source>
</evidence>
<name>A0AAV7JXD6_9METZ</name>
<keyword evidence="2" id="KW-0677">Repeat</keyword>
<dbReference type="PANTHER" id="PTHR46652:SF3">
    <property type="entry name" value="LEUCINE-RICH REPEAT-CONTAINING PROTEIN 9"/>
    <property type="match status" value="1"/>
</dbReference>
<dbReference type="SUPFAM" id="SSF52058">
    <property type="entry name" value="L domain-like"/>
    <property type="match status" value="1"/>
</dbReference>
<dbReference type="InterPro" id="IPR050836">
    <property type="entry name" value="SDS22/Internalin_LRR"/>
</dbReference>
<dbReference type="InterPro" id="IPR001611">
    <property type="entry name" value="Leu-rich_rpt"/>
</dbReference>
<organism evidence="3 4">
    <name type="scientific">Oopsacas minuta</name>
    <dbReference type="NCBI Taxonomy" id="111878"/>
    <lineage>
        <taxon>Eukaryota</taxon>
        <taxon>Metazoa</taxon>
        <taxon>Porifera</taxon>
        <taxon>Hexactinellida</taxon>
        <taxon>Hexasterophora</taxon>
        <taxon>Lyssacinosida</taxon>
        <taxon>Leucopsacidae</taxon>
        <taxon>Oopsacas</taxon>
    </lineage>
</organism>
<keyword evidence="4" id="KW-1185">Reference proteome</keyword>
<evidence type="ECO:0000313" key="4">
    <source>
        <dbReference type="Proteomes" id="UP001165289"/>
    </source>
</evidence>
<dbReference type="InterPro" id="IPR003591">
    <property type="entry name" value="Leu-rich_rpt_typical-subtyp"/>
</dbReference>
<evidence type="ECO:0000256" key="2">
    <source>
        <dbReference type="ARBA" id="ARBA00022737"/>
    </source>
</evidence>
<dbReference type="SMART" id="SM00369">
    <property type="entry name" value="LRR_TYP"/>
    <property type="match status" value="3"/>
</dbReference>
<dbReference type="Proteomes" id="UP001165289">
    <property type="component" value="Unassembled WGS sequence"/>
</dbReference>
<dbReference type="PROSITE" id="PS51450">
    <property type="entry name" value="LRR"/>
    <property type="match status" value="4"/>
</dbReference>
<sequence length="247" mass="28005">MNIITANKKKLQNGVSIDELIVHSGCVPFDHLLVTEIHACFNFISSITPISLIFSKLTVLSLICNSLSEIPKLEFSPNLIELNLNNNNICELINLDKIPHLQILSLSSNRIEVVENISGLDSLQKLILSNNRISTINFSTLPESFPNLLHLGLLDNKLHSLLQVKRLLEMIPDLQKFSIGLNPLTDRNLINTPYLLTNLRINRSTIFSPQNPENEDMSVNERMVRIRQQILNICTKLKYLDLYPISS</sequence>
<keyword evidence="1" id="KW-0433">Leucine-rich repeat</keyword>
<proteinExistence type="predicted"/>
<comment type="caution">
    <text evidence="3">The sequence shown here is derived from an EMBL/GenBank/DDBJ whole genome shotgun (WGS) entry which is preliminary data.</text>
</comment>
<protein>
    <submittedName>
        <fullName evidence="3">Uncharacterized protein</fullName>
    </submittedName>
</protein>
<reference evidence="3 4" key="1">
    <citation type="journal article" date="2023" name="BMC Biol.">
        <title>The compact genome of the sponge Oopsacas minuta (Hexactinellida) is lacking key metazoan core genes.</title>
        <authorList>
            <person name="Santini S."/>
            <person name="Schenkelaars Q."/>
            <person name="Jourda C."/>
            <person name="Duchesne M."/>
            <person name="Belahbib H."/>
            <person name="Rocher C."/>
            <person name="Selva M."/>
            <person name="Riesgo A."/>
            <person name="Vervoort M."/>
            <person name="Leys S.P."/>
            <person name="Kodjabachian L."/>
            <person name="Le Bivic A."/>
            <person name="Borchiellini C."/>
            <person name="Claverie J.M."/>
            <person name="Renard E."/>
        </authorList>
    </citation>
    <scope>NUCLEOTIDE SEQUENCE [LARGE SCALE GENOMIC DNA]</scope>
    <source>
        <strain evidence="3">SPO-2</strain>
    </source>
</reference>
<gene>
    <name evidence="3" type="ORF">LOD99_3192</name>
</gene>
<accession>A0AAV7JXD6</accession>
<dbReference type="InterPro" id="IPR025875">
    <property type="entry name" value="Leu-rich_rpt_4"/>
</dbReference>
<dbReference type="Pfam" id="PF12799">
    <property type="entry name" value="LRR_4"/>
    <property type="match status" value="1"/>
</dbReference>
<dbReference type="InterPro" id="IPR032675">
    <property type="entry name" value="LRR_dom_sf"/>
</dbReference>
<dbReference type="Gene3D" id="3.80.10.10">
    <property type="entry name" value="Ribonuclease Inhibitor"/>
    <property type="match status" value="2"/>
</dbReference>
<dbReference type="EMBL" id="JAKMXF010000255">
    <property type="protein sequence ID" value="KAI6653688.1"/>
    <property type="molecule type" value="Genomic_DNA"/>
</dbReference>